<protein>
    <submittedName>
        <fullName evidence="1">Uncharacterized protein</fullName>
    </submittedName>
</protein>
<comment type="caution">
    <text evidence="1">The sequence shown here is derived from an EMBL/GenBank/DDBJ whole genome shotgun (WGS) entry which is preliminary data.</text>
</comment>
<keyword evidence="2" id="KW-1185">Reference proteome</keyword>
<dbReference type="EMBL" id="JASNVW010000003">
    <property type="protein sequence ID" value="MDK6028973.1"/>
    <property type="molecule type" value="Genomic_DNA"/>
</dbReference>
<reference evidence="1 2" key="1">
    <citation type="submission" date="2023-05" db="EMBL/GenBank/DDBJ databases">
        <title>A new hyperthermophilic archaea 'Ignisphaera cupida' sp. nov. and description of the family 'Ignisphaeraceae' fam. nov.</title>
        <authorList>
            <person name="Podosokorskaya O.A."/>
            <person name="Elcheninov A.G."/>
            <person name="Klukina A."/>
            <person name="Merkel A.Y."/>
        </authorList>
    </citation>
    <scope>NUCLEOTIDE SEQUENCE [LARGE SCALE GENOMIC DNA]</scope>
    <source>
        <strain evidence="1 2">4213-co</strain>
    </source>
</reference>
<sequence length="80" mass="9371">MIEFTCERFFNILNRIAPGYGKFLQRYLLGKSSVYCKNICIVLKDIEIQFGEALANLLINFIKIVDWDMYKEILKCLNNG</sequence>
<dbReference type="AlphaFoldDB" id="A0ABD4ZA55"/>
<evidence type="ECO:0000313" key="2">
    <source>
        <dbReference type="Proteomes" id="UP001529235"/>
    </source>
</evidence>
<dbReference type="Proteomes" id="UP001529235">
    <property type="component" value="Unassembled WGS sequence"/>
</dbReference>
<name>A0ABD4ZA55_9CREN</name>
<dbReference type="RefSeq" id="WP_285273957.1">
    <property type="nucleotide sequence ID" value="NZ_JASNVW010000003.1"/>
</dbReference>
<accession>A0ABD4ZA55</accession>
<organism evidence="1 2">
    <name type="scientific">Ignisphaera cupida</name>
    <dbReference type="NCBI Taxonomy" id="3050454"/>
    <lineage>
        <taxon>Archaea</taxon>
        <taxon>Thermoproteota</taxon>
        <taxon>Thermoprotei</taxon>
        <taxon>Desulfurococcales</taxon>
        <taxon>Desulfurococcaceae</taxon>
        <taxon>Ignisphaera</taxon>
    </lineage>
</organism>
<gene>
    <name evidence="1" type="ORF">QPL79_06315</name>
</gene>
<evidence type="ECO:0000313" key="1">
    <source>
        <dbReference type="EMBL" id="MDK6028973.1"/>
    </source>
</evidence>
<proteinExistence type="predicted"/>